<dbReference type="AlphaFoldDB" id="A0AAV2CW69"/>
<dbReference type="Proteomes" id="UP001497516">
    <property type="component" value="Chromosome 10"/>
</dbReference>
<dbReference type="Gene3D" id="3.10.50.10">
    <property type="match status" value="1"/>
</dbReference>
<reference evidence="1 2" key="1">
    <citation type="submission" date="2024-04" db="EMBL/GenBank/DDBJ databases">
        <authorList>
            <person name="Fracassetti M."/>
        </authorList>
    </citation>
    <scope>NUCLEOTIDE SEQUENCE [LARGE SCALE GENOMIC DNA]</scope>
</reference>
<evidence type="ECO:0000313" key="2">
    <source>
        <dbReference type="Proteomes" id="UP001497516"/>
    </source>
</evidence>
<keyword evidence="2" id="KW-1185">Reference proteome</keyword>
<dbReference type="InterPro" id="IPR029070">
    <property type="entry name" value="Chitinase_insertion_sf"/>
</dbReference>
<protein>
    <submittedName>
        <fullName evidence="1">Uncharacterized protein</fullName>
    </submittedName>
</protein>
<gene>
    <name evidence="1" type="ORF">LTRI10_LOCUS8173</name>
</gene>
<proteinExistence type="predicted"/>
<dbReference type="EMBL" id="OZ034814">
    <property type="protein sequence ID" value="CAL1360757.1"/>
    <property type="molecule type" value="Genomic_DNA"/>
</dbReference>
<evidence type="ECO:0000313" key="1">
    <source>
        <dbReference type="EMBL" id="CAL1360757.1"/>
    </source>
</evidence>
<name>A0AAV2CW69_9ROSI</name>
<organism evidence="1 2">
    <name type="scientific">Linum trigynum</name>
    <dbReference type="NCBI Taxonomy" id="586398"/>
    <lineage>
        <taxon>Eukaryota</taxon>
        <taxon>Viridiplantae</taxon>
        <taxon>Streptophyta</taxon>
        <taxon>Embryophyta</taxon>
        <taxon>Tracheophyta</taxon>
        <taxon>Spermatophyta</taxon>
        <taxon>Magnoliopsida</taxon>
        <taxon>eudicotyledons</taxon>
        <taxon>Gunneridae</taxon>
        <taxon>Pentapetalae</taxon>
        <taxon>rosids</taxon>
        <taxon>fabids</taxon>
        <taxon>Malpighiales</taxon>
        <taxon>Linaceae</taxon>
        <taxon>Linum</taxon>
    </lineage>
</organism>
<accession>A0AAV2CW69</accession>
<dbReference type="Gene3D" id="3.20.20.80">
    <property type="entry name" value="Glycosidases"/>
    <property type="match status" value="1"/>
</dbReference>
<sequence length="122" mass="13805">MKWSPYSYFMANHTAIFNPSGDRNASADVRVREWIWVGFPATKLVLRLSYHGYVWKLANSGDNALGAPTKGPNTAIAWLMGVFFYKDNLFFSSRQSFFMQRKPAERRGALGLQASIHQAAAR</sequence>